<accession>A0A9Q0WD80</accession>
<proteinExistence type="predicted"/>
<comment type="caution">
    <text evidence="1">The sequence shown here is derived from an EMBL/GenBank/DDBJ whole genome shotgun (WGS) entry which is preliminary data.</text>
</comment>
<dbReference type="Proteomes" id="UP001151752">
    <property type="component" value="Chromosome 12"/>
</dbReference>
<dbReference type="AlphaFoldDB" id="A0A9Q0WD80"/>
<evidence type="ECO:0000313" key="1">
    <source>
        <dbReference type="EMBL" id="KAJ6764842.1"/>
    </source>
</evidence>
<organism evidence="1 2">
    <name type="scientific">Salix koriyanagi</name>
    <dbReference type="NCBI Taxonomy" id="2511006"/>
    <lineage>
        <taxon>Eukaryota</taxon>
        <taxon>Viridiplantae</taxon>
        <taxon>Streptophyta</taxon>
        <taxon>Embryophyta</taxon>
        <taxon>Tracheophyta</taxon>
        <taxon>Spermatophyta</taxon>
        <taxon>Magnoliopsida</taxon>
        <taxon>eudicotyledons</taxon>
        <taxon>Gunneridae</taxon>
        <taxon>Pentapetalae</taxon>
        <taxon>rosids</taxon>
        <taxon>fabids</taxon>
        <taxon>Malpighiales</taxon>
        <taxon>Salicaceae</taxon>
        <taxon>Saliceae</taxon>
        <taxon>Salix</taxon>
    </lineage>
</organism>
<keyword evidence="2" id="KW-1185">Reference proteome</keyword>
<reference evidence="1" key="2">
    <citation type="journal article" date="2023" name="Int. J. Mol. Sci.">
        <title>De Novo Assembly and Annotation of 11 Diverse Shrub Willow (Salix) Genomes Reveals Novel Gene Organization in Sex-Linked Regions.</title>
        <authorList>
            <person name="Hyden B."/>
            <person name="Feng K."/>
            <person name="Yates T.B."/>
            <person name="Jawdy S."/>
            <person name="Cereghino C."/>
            <person name="Smart L.B."/>
            <person name="Muchero W."/>
        </authorList>
    </citation>
    <scope>NUCLEOTIDE SEQUENCE</scope>
    <source>
        <tissue evidence="1">Shoot tip</tissue>
    </source>
</reference>
<sequence length="104" mass="12527">MALDHASPFLNISRYSWEDIRKNNNLCKLKTRKENFDHCVRPLPFTPNQVLTQWACRRTIKVFRRHKVTCIMYIPDKCQSFFNYFVLLTMVFRQSHSQNNPALF</sequence>
<dbReference type="EMBL" id="JAPFFM010000004">
    <property type="protein sequence ID" value="KAJ6764842.1"/>
    <property type="molecule type" value="Genomic_DNA"/>
</dbReference>
<reference evidence="1" key="1">
    <citation type="submission" date="2022-11" db="EMBL/GenBank/DDBJ databases">
        <authorList>
            <person name="Hyden B.L."/>
            <person name="Feng K."/>
            <person name="Yates T."/>
            <person name="Jawdy S."/>
            <person name="Smart L.B."/>
            <person name="Muchero W."/>
        </authorList>
    </citation>
    <scope>NUCLEOTIDE SEQUENCE</scope>
    <source>
        <tissue evidence="1">Shoot tip</tissue>
    </source>
</reference>
<protein>
    <submittedName>
        <fullName evidence="1">Uncharacterized protein</fullName>
    </submittedName>
</protein>
<gene>
    <name evidence="1" type="ORF">OIU74_023672</name>
</gene>
<name>A0A9Q0WD80_9ROSI</name>
<evidence type="ECO:0000313" key="2">
    <source>
        <dbReference type="Proteomes" id="UP001151752"/>
    </source>
</evidence>